<reference evidence="2" key="1">
    <citation type="submission" date="2023-07" db="EMBL/GenBank/DDBJ databases">
        <title>Comparative genomics of wheat-associated soil bacteria to identify genetic determinants of phenazine resistance.</title>
        <authorList>
            <person name="Mouncey N."/>
        </authorList>
    </citation>
    <scope>NUCLEOTIDE SEQUENCE</scope>
    <source>
        <strain evidence="2">V4I22</strain>
    </source>
</reference>
<organism evidence="2 3">
    <name type="scientific">Streptomyces canus</name>
    <dbReference type="NCBI Taxonomy" id="58343"/>
    <lineage>
        <taxon>Bacteria</taxon>
        <taxon>Bacillati</taxon>
        <taxon>Actinomycetota</taxon>
        <taxon>Actinomycetes</taxon>
        <taxon>Kitasatosporales</taxon>
        <taxon>Streptomycetaceae</taxon>
        <taxon>Streptomyces</taxon>
        <taxon>Streptomyces aurantiacus group</taxon>
    </lineage>
</organism>
<feature type="compositionally biased region" description="Pro residues" evidence="1">
    <location>
        <begin position="1"/>
        <end position="11"/>
    </location>
</feature>
<dbReference type="AlphaFoldDB" id="A0AAW8F938"/>
<comment type="caution">
    <text evidence="2">The sequence shown here is derived from an EMBL/GenBank/DDBJ whole genome shotgun (WGS) entry which is preliminary data.</text>
</comment>
<feature type="region of interest" description="Disordered" evidence="1">
    <location>
        <begin position="1"/>
        <end position="21"/>
    </location>
</feature>
<gene>
    <name evidence="2" type="ORF">QFZ22_002636</name>
</gene>
<feature type="region of interest" description="Disordered" evidence="1">
    <location>
        <begin position="193"/>
        <end position="239"/>
    </location>
</feature>
<evidence type="ECO:0000313" key="2">
    <source>
        <dbReference type="EMBL" id="MDQ0906651.1"/>
    </source>
</evidence>
<proteinExistence type="predicted"/>
<accession>A0AAW8F938</accession>
<sequence length="239" mass="24736">MSPPRRPPPSPTRLRRTGHALSGTGVPWLPHCWRWSCPAGPDAATTTGRTSASVAAPGVAEFGGCVRRVAPRLACRVRGGGSGRVWSAAVAGCWLGWSGLVWRSSVAARGGSRRVPCVPGGCRVRGGGPIRLGRVQPPPAARRLRWSGLVWRSSVVASGRSRRVPGGGSGRVRPAAAVFPLWAGGGARGQGIRCAGSAPSRSTAWREPLPVGGEVMGGRVQSAVHQARQSPSRPEPPAA</sequence>
<name>A0AAW8F938_9ACTN</name>
<evidence type="ECO:0000256" key="1">
    <source>
        <dbReference type="SAM" id="MobiDB-lite"/>
    </source>
</evidence>
<protein>
    <submittedName>
        <fullName evidence="2">Uncharacterized protein</fullName>
    </submittedName>
</protein>
<dbReference type="EMBL" id="JAUSZV010000005">
    <property type="protein sequence ID" value="MDQ0906651.1"/>
    <property type="molecule type" value="Genomic_DNA"/>
</dbReference>
<dbReference type="Proteomes" id="UP001234216">
    <property type="component" value="Unassembled WGS sequence"/>
</dbReference>
<evidence type="ECO:0000313" key="3">
    <source>
        <dbReference type="Proteomes" id="UP001234216"/>
    </source>
</evidence>
<feature type="compositionally biased region" description="Polar residues" evidence="1">
    <location>
        <begin position="223"/>
        <end position="232"/>
    </location>
</feature>